<dbReference type="InterPro" id="IPR015422">
    <property type="entry name" value="PyrdxlP-dep_Trfase_small"/>
</dbReference>
<dbReference type="AlphaFoldDB" id="A0A0M0KHM5"/>
<protein>
    <submittedName>
        <fullName evidence="9">Cysteine desulfurase</fullName>
    </submittedName>
</protein>
<dbReference type="PANTHER" id="PTHR11601:SF50">
    <property type="entry name" value="CYSTEINE DESULFURASE ISCS 2-RELATED"/>
    <property type="match status" value="1"/>
</dbReference>
<accession>A0A0M0KHM5</accession>
<comment type="similarity">
    <text evidence="2">Belongs to the class-V pyridoxal-phosphate-dependent aminotransferase family. NifS/IscS subfamily.</text>
</comment>
<evidence type="ECO:0000256" key="3">
    <source>
        <dbReference type="ARBA" id="ARBA00022723"/>
    </source>
</evidence>
<dbReference type="InterPro" id="IPR015424">
    <property type="entry name" value="PyrdxlP-dep_Trfase"/>
</dbReference>
<dbReference type="Pfam" id="PF00266">
    <property type="entry name" value="Aminotran_5"/>
    <property type="match status" value="1"/>
</dbReference>
<dbReference type="GO" id="GO:0051536">
    <property type="term" value="F:iron-sulfur cluster binding"/>
    <property type="evidence" value="ECO:0007669"/>
    <property type="project" value="UniProtKB-KW"/>
</dbReference>
<dbReference type="InterPro" id="IPR016454">
    <property type="entry name" value="Cysteine_dSase"/>
</dbReference>
<sequence>MIYLDNSATTRPFMEVVDSYTKASLTFFGNPSSLHRMGTEAEQLLLKTKEQIAGILGISSSEIIYTSGGTEGNNLAIKGTAYQLKGRGTHLITTAVEHASTIEAFRSLEAEGFKVTYLKPGPTGQVTAEQVKAALTNQTILVSIIHVNNETGIIMPVEGIGELLKGYPKVRFHIDHVQGATKVPLRLAHGLIDLVTFSSHKFHGLKGTGFIYKKDGLRLTPLFHGGGQEGALRSGTENVAGAVATAKALRMAMELYEERHDKLLQLRNQLLEGLSEIEGVVINTPKELAAPHIVNFSIPKMKPEVIIQALSKRDIHVSTKSACSTKRSEPSHVLLAMGVGKERANSAIRLSLSYLTTEDEVSKTLQELQHLIPELLEVVQ</sequence>
<evidence type="ECO:0000256" key="1">
    <source>
        <dbReference type="ARBA" id="ARBA00001933"/>
    </source>
</evidence>
<evidence type="ECO:0000256" key="5">
    <source>
        <dbReference type="ARBA" id="ARBA00023004"/>
    </source>
</evidence>
<keyword evidence="4" id="KW-0663">Pyridoxal phosphate</keyword>
<dbReference type="PROSITE" id="PS00595">
    <property type="entry name" value="AA_TRANSFER_CLASS_5"/>
    <property type="match status" value="1"/>
</dbReference>
<dbReference type="PIRSF" id="PIRSF005572">
    <property type="entry name" value="NifS"/>
    <property type="match status" value="1"/>
</dbReference>
<keyword evidence="3" id="KW-0479">Metal-binding</keyword>
<evidence type="ECO:0000256" key="6">
    <source>
        <dbReference type="ARBA" id="ARBA00023014"/>
    </source>
</evidence>
<dbReference type="Gene3D" id="3.90.1150.10">
    <property type="entry name" value="Aspartate Aminotransferase, domain 1"/>
    <property type="match status" value="1"/>
</dbReference>
<dbReference type="PATRIC" id="fig|136160.3.peg.1011"/>
<accession>A0A4Y7X3A0</accession>
<evidence type="ECO:0000259" key="8">
    <source>
        <dbReference type="Pfam" id="PF00266"/>
    </source>
</evidence>
<keyword evidence="5" id="KW-0408">Iron</keyword>
<comment type="caution">
    <text evidence="9">The sequence shown here is derived from an EMBL/GenBank/DDBJ whole genome shotgun (WGS) entry which is preliminary data.</text>
</comment>
<dbReference type="EMBL" id="LILD01000001">
    <property type="protein sequence ID" value="KOO38072.1"/>
    <property type="molecule type" value="Genomic_DNA"/>
</dbReference>
<keyword evidence="6" id="KW-0411">Iron-sulfur</keyword>
<proteinExistence type="inferred from homology"/>
<evidence type="ECO:0000313" key="9">
    <source>
        <dbReference type="EMBL" id="KOO38072.1"/>
    </source>
</evidence>
<dbReference type="GO" id="GO:0046872">
    <property type="term" value="F:metal ion binding"/>
    <property type="evidence" value="ECO:0007669"/>
    <property type="project" value="UniProtKB-KW"/>
</dbReference>
<dbReference type="Gene3D" id="3.40.640.10">
    <property type="entry name" value="Type I PLP-dependent aspartate aminotransferase-like (Major domain)"/>
    <property type="match status" value="1"/>
</dbReference>
<dbReference type="GO" id="GO:0003824">
    <property type="term" value="F:catalytic activity"/>
    <property type="evidence" value="ECO:0007669"/>
    <property type="project" value="UniProtKB-ARBA"/>
</dbReference>
<comment type="cofactor">
    <cofactor evidence="1 7">
        <name>pyridoxal 5'-phosphate</name>
        <dbReference type="ChEBI" id="CHEBI:597326"/>
    </cofactor>
</comment>
<evidence type="ECO:0000256" key="4">
    <source>
        <dbReference type="ARBA" id="ARBA00022898"/>
    </source>
</evidence>
<dbReference type="InterPro" id="IPR000192">
    <property type="entry name" value="Aminotrans_V_dom"/>
</dbReference>
<dbReference type="SUPFAM" id="SSF53383">
    <property type="entry name" value="PLP-dependent transferases"/>
    <property type="match status" value="1"/>
</dbReference>
<evidence type="ECO:0000256" key="2">
    <source>
        <dbReference type="ARBA" id="ARBA00006490"/>
    </source>
</evidence>
<reference evidence="9" key="1">
    <citation type="submission" date="2015-08" db="EMBL/GenBank/DDBJ databases">
        <title>Complete DNA Sequence of Pseudomonas syringae pv. actinidiae, the Causal Agent of Kiwifruit Canker Disease.</title>
        <authorList>
            <person name="Rikkerink E.H.A."/>
            <person name="Fineran P.C."/>
        </authorList>
    </citation>
    <scope>NUCLEOTIDE SEQUENCE</scope>
    <source>
        <strain evidence="9">DSM 13666</strain>
    </source>
</reference>
<dbReference type="RefSeq" id="WP_053430508.1">
    <property type="nucleotide sequence ID" value="NZ_CP040441.1"/>
</dbReference>
<organism evidence="9">
    <name type="scientific">Halalkalibacterium halodurans</name>
    <name type="common">Bacillus halodurans</name>
    <dbReference type="NCBI Taxonomy" id="86665"/>
    <lineage>
        <taxon>Bacteria</taxon>
        <taxon>Bacillati</taxon>
        <taxon>Bacillota</taxon>
        <taxon>Bacilli</taxon>
        <taxon>Bacillales</taxon>
        <taxon>Bacillaceae</taxon>
        <taxon>Halalkalibacterium (ex Joshi et al. 2022)</taxon>
    </lineage>
</organism>
<gene>
    <name evidence="9" type="ORF">AMD02_03775</name>
</gene>
<name>A0A0M0KHM5_ALKHA</name>
<dbReference type="GeneID" id="87598723"/>
<feature type="domain" description="Aminotransferase class V" evidence="8">
    <location>
        <begin position="2"/>
        <end position="362"/>
    </location>
</feature>
<dbReference type="PANTHER" id="PTHR11601">
    <property type="entry name" value="CYSTEINE DESULFURYLASE FAMILY MEMBER"/>
    <property type="match status" value="1"/>
</dbReference>
<dbReference type="InterPro" id="IPR015421">
    <property type="entry name" value="PyrdxlP-dep_Trfase_major"/>
</dbReference>
<dbReference type="InterPro" id="IPR020578">
    <property type="entry name" value="Aminotrans_V_PyrdxlP_BS"/>
</dbReference>
<evidence type="ECO:0000256" key="7">
    <source>
        <dbReference type="RuleBase" id="RU004504"/>
    </source>
</evidence>